<evidence type="ECO:0000313" key="2">
    <source>
        <dbReference type="EMBL" id="KKL10659.1"/>
    </source>
</evidence>
<dbReference type="InterPro" id="IPR037238">
    <property type="entry name" value="YbiA-like_sf"/>
</dbReference>
<dbReference type="CDD" id="cd15457">
    <property type="entry name" value="NADAR"/>
    <property type="match status" value="1"/>
</dbReference>
<dbReference type="AlphaFoldDB" id="A0A0F9AM33"/>
<accession>A0A0F9AM33</accession>
<dbReference type="NCBIfam" id="TIGR02464">
    <property type="entry name" value="ribofla_fusion"/>
    <property type="match status" value="1"/>
</dbReference>
<protein>
    <recommendedName>
        <fullName evidence="1">NADAR domain-containing protein</fullName>
    </recommendedName>
</protein>
<feature type="domain" description="NADAR" evidence="1">
    <location>
        <begin position="17"/>
        <end position="146"/>
    </location>
</feature>
<dbReference type="EMBL" id="LAZR01041971">
    <property type="protein sequence ID" value="KKL10659.1"/>
    <property type="molecule type" value="Genomic_DNA"/>
</dbReference>
<dbReference type="InterPro" id="IPR012816">
    <property type="entry name" value="NADAR"/>
</dbReference>
<dbReference type="Pfam" id="PF08719">
    <property type="entry name" value="NADAR"/>
    <property type="match status" value="1"/>
</dbReference>
<comment type="caution">
    <text evidence="2">The sequence shown here is derived from an EMBL/GenBank/DDBJ whole genome shotgun (WGS) entry which is preliminary data.</text>
</comment>
<dbReference type="Gene3D" id="1.10.357.40">
    <property type="entry name" value="YbiA-like"/>
    <property type="match status" value="1"/>
</dbReference>
<organism evidence="2">
    <name type="scientific">marine sediment metagenome</name>
    <dbReference type="NCBI Taxonomy" id="412755"/>
    <lineage>
        <taxon>unclassified sequences</taxon>
        <taxon>metagenomes</taxon>
        <taxon>ecological metagenomes</taxon>
    </lineage>
</organism>
<name>A0A0F9AM33_9ZZZZ</name>
<sequence>MGEGLVTPLAITEFKGDYGFLSNFYPAEVWLDGRDYPSVEHAFQAAKTLDLNIRTDIKSLTAGSAKRAGRTVRLRPDWEDIKLPIMENLVRQKFQSHAKLGRSLLDTHDRALVEGNWWGDTFWGVHKGKGENHLGKILMKVRDELK</sequence>
<proteinExistence type="predicted"/>
<dbReference type="SUPFAM" id="SSF143990">
    <property type="entry name" value="YbiA-like"/>
    <property type="match status" value="1"/>
</dbReference>
<reference evidence="2" key="1">
    <citation type="journal article" date="2015" name="Nature">
        <title>Complex archaea that bridge the gap between prokaryotes and eukaryotes.</title>
        <authorList>
            <person name="Spang A."/>
            <person name="Saw J.H."/>
            <person name="Jorgensen S.L."/>
            <person name="Zaremba-Niedzwiedzka K."/>
            <person name="Martijn J."/>
            <person name="Lind A.E."/>
            <person name="van Eijk R."/>
            <person name="Schleper C."/>
            <person name="Guy L."/>
            <person name="Ettema T.J."/>
        </authorList>
    </citation>
    <scope>NUCLEOTIDE SEQUENCE</scope>
</reference>
<gene>
    <name evidence="2" type="ORF">LCGC14_2553590</name>
</gene>
<evidence type="ECO:0000259" key="1">
    <source>
        <dbReference type="Pfam" id="PF08719"/>
    </source>
</evidence>